<evidence type="ECO:0000313" key="2">
    <source>
        <dbReference type="EnsemblPlants" id="PAC:32943192.CDS.1"/>
    </source>
</evidence>
<protein>
    <submittedName>
        <fullName evidence="2">Uncharacterized protein</fullName>
    </submittedName>
</protein>
<organism evidence="2 3">
    <name type="scientific">Physcomitrium patens</name>
    <name type="common">Spreading-leaved earth moss</name>
    <name type="synonym">Physcomitrella patens</name>
    <dbReference type="NCBI Taxonomy" id="3218"/>
    <lineage>
        <taxon>Eukaryota</taxon>
        <taxon>Viridiplantae</taxon>
        <taxon>Streptophyta</taxon>
        <taxon>Embryophyta</taxon>
        <taxon>Bryophyta</taxon>
        <taxon>Bryophytina</taxon>
        <taxon>Bryopsida</taxon>
        <taxon>Funariidae</taxon>
        <taxon>Funariales</taxon>
        <taxon>Funariaceae</taxon>
        <taxon>Physcomitrium</taxon>
    </lineage>
</organism>
<evidence type="ECO:0000313" key="3">
    <source>
        <dbReference type="Proteomes" id="UP000006727"/>
    </source>
</evidence>
<feature type="compositionally biased region" description="Basic residues" evidence="1">
    <location>
        <begin position="261"/>
        <end position="271"/>
    </location>
</feature>
<dbReference type="AlphaFoldDB" id="A0A7I3ZCW0"/>
<reference evidence="2" key="3">
    <citation type="submission" date="2020-12" db="UniProtKB">
        <authorList>
            <consortium name="EnsemblPlants"/>
        </authorList>
    </citation>
    <scope>IDENTIFICATION</scope>
</reference>
<dbReference type="EMBL" id="ABEU02000003">
    <property type="status" value="NOT_ANNOTATED_CDS"/>
    <property type="molecule type" value="Genomic_DNA"/>
</dbReference>
<feature type="region of interest" description="Disordered" evidence="1">
    <location>
        <begin position="92"/>
        <end position="112"/>
    </location>
</feature>
<feature type="compositionally biased region" description="Basic residues" evidence="1">
    <location>
        <begin position="332"/>
        <end position="343"/>
    </location>
</feature>
<name>A0A7I3ZCW0_PHYPA</name>
<evidence type="ECO:0000256" key="1">
    <source>
        <dbReference type="SAM" id="MobiDB-lite"/>
    </source>
</evidence>
<reference evidence="2 3" key="1">
    <citation type="journal article" date="2008" name="Science">
        <title>The Physcomitrella genome reveals evolutionary insights into the conquest of land by plants.</title>
        <authorList>
            <person name="Rensing S."/>
            <person name="Lang D."/>
            <person name="Zimmer A."/>
            <person name="Terry A."/>
            <person name="Salamov A."/>
            <person name="Shapiro H."/>
            <person name="Nishiyama T."/>
            <person name="Perroud P.-F."/>
            <person name="Lindquist E."/>
            <person name="Kamisugi Y."/>
            <person name="Tanahashi T."/>
            <person name="Sakakibara K."/>
            <person name="Fujita T."/>
            <person name="Oishi K."/>
            <person name="Shin-I T."/>
            <person name="Kuroki Y."/>
            <person name="Toyoda A."/>
            <person name="Suzuki Y."/>
            <person name="Hashimoto A."/>
            <person name="Yamaguchi K."/>
            <person name="Sugano A."/>
            <person name="Kohara Y."/>
            <person name="Fujiyama A."/>
            <person name="Anterola A."/>
            <person name="Aoki S."/>
            <person name="Ashton N."/>
            <person name="Barbazuk W.B."/>
            <person name="Barker E."/>
            <person name="Bennetzen J."/>
            <person name="Bezanilla M."/>
            <person name="Blankenship R."/>
            <person name="Cho S.H."/>
            <person name="Dutcher S."/>
            <person name="Estelle M."/>
            <person name="Fawcett J.A."/>
            <person name="Gundlach H."/>
            <person name="Hanada K."/>
            <person name="Heyl A."/>
            <person name="Hicks K.A."/>
            <person name="Hugh J."/>
            <person name="Lohr M."/>
            <person name="Mayer K."/>
            <person name="Melkozernov A."/>
            <person name="Murata T."/>
            <person name="Nelson D."/>
            <person name="Pils B."/>
            <person name="Prigge M."/>
            <person name="Reiss B."/>
            <person name="Renner T."/>
            <person name="Rombauts S."/>
            <person name="Rushton P."/>
            <person name="Sanderfoot A."/>
            <person name="Schween G."/>
            <person name="Shiu S.-H."/>
            <person name="Stueber K."/>
            <person name="Theodoulou F.L."/>
            <person name="Tu H."/>
            <person name="Van de Peer Y."/>
            <person name="Verrier P.J."/>
            <person name="Waters E."/>
            <person name="Wood A."/>
            <person name="Yang L."/>
            <person name="Cove D."/>
            <person name="Cuming A."/>
            <person name="Hasebe M."/>
            <person name="Lucas S."/>
            <person name="Mishler D.B."/>
            <person name="Reski R."/>
            <person name="Grigoriev I."/>
            <person name="Quatrano R.S."/>
            <person name="Boore J.L."/>
        </authorList>
    </citation>
    <scope>NUCLEOTIDE SEQUENCE [LARGE SCALE GENOMIC DNA]</scope>
    <source>
        <strain evidence="2 3">cv. Gransden 2004</strain>
    </source>
</reference>
<dbReference type="Proteomes" id="UP000006727">
    <property type="component" value="Chromosome 3"/>
</dbReference>
<dbReference type="InParanoid" id="A0A7I3ZCW0"/>
<feature type="compositionally biased region" description="Basic and acidic residues" evidence="1">
    <location>
        <begin position="92"/>
        <end position="111"/>
    </location>
</feature>
<feature type="region of interest" description="Disordered" evidence="1">
    <location>
        <begin position="131"/>
        <end position="343"/>
    </location>
</feature>
<keyword evidence="3" id="KW-1185">Reference proteome</keyword>
<dbReference type="Gramene" id="Pp3c3_28180V3.4">
    <property type="protein sequence ID" value="PAC:32943192.CDS.1"/>
    <property type="gene ID" value="Pp3c3_28180"/>
</dbReference>
<proteinExistence type="predicted"/>
<reference evidence="2 3" key="2">
    <citation type="journal article" date="2018" name="Plant J.">
        <title>The Physcomitrella patens chromosome-scale assembly reveals moss genome structure and evolution.</title>
        <authorList>
            <person name="Lang D."/>
            <person name="Ullrich K.K."/>
            <person name="Murat F."/>
            <person name="Fuchs J."/>
            <person name="Jenkins J."/>
            <person name="Haas F.B."/>
            <person name="Piednoel M."/>
            <person name="Gundlach H."/>
            <person name="Van Bel M."/>
            <person name="Meyberg R."/>
            <person name="Vives C."/>
            <person name="Morata J."/>
            <person name="Symeonidi A."/>
            <person name="Hiss M."/>
            <person name="Muchero W."/>
            <person name="Kamisugi Y."/>
            <person name="Saleh O."/>
            <person name="Blanc G."/>
            <person name="Decker E.L."/>
            <person name="van Gessel N."/>
            <person name="Grimwood J."/>
            <person name="Hayes R.D."/>
            <person name="Graham S.W."/>
            <person name="Gunter L.E."/>
            <person name="McDaniel S.F."/>
            <person name="Hoernstein S.N.W."/>
            <person name="Larsson A."/>
            <person name="Li F.W."/>
            <person name="Perroud P.F."/>
            <person name="Phillips J."/>
            <person name="Ranjan P."/>
            <person name="Rokshar D.S."/>
            <person name="Rothfels C.J."/>
            <person name="Schneider L."/>
            <person name="Shu S."/>
            <person name="Stevenson D.W."/>
            <person name="Thummler F."/>
            <person name="Tillich M."/>
            <person name="Villarreal Aguilar J.C."/>
            <person name="Widiez T."/>
            <person name="Wong G.K."/>
            <person name="Wymore A."/>
            <person name="Zhang Y."/>
            <person name="Zimmer A.D."/>
            <person name="Quatrano R.S."/>
            <person name="Mayer K.F.X."/>
            <person name="Goodstein D."/>
            <person name="Casacuberta J.M."/>
            <person name="Vandepoele K."/>
            <person name="Reski R."/>
            <person name="Cuming A.C."/>
            <person name="Tuskan G.A."/>
            <person name="Maumus F."/>
            <person name="Salse J."/>
            <person name="Schmutz J."/>
            <person name="Rensing S.A."/>
        </authorList>
    </citation>
    <scope>NUCLEOTIDE SEQUENCE [LARGE SCALE GENOMIC DNA]</scope>
    <source>
        <strain evidence="2 3">cv. Gransden 2004</strain>
    </source>
</reference>
<gene>
    <name evidence="2" type="primary">LOC112280714</name>
</gene>
<dbReference type="EnsemblPlants" id="Pp3c3_28180V3.4">
    <property type="protein sequence ID" value="PAC:32943192.CDS.1"/>
    <property type="gene ID" value="Pp3c3_28180"/>
</dbReference>
<sequence length="343" mass="37436">MAGPLPVKGTEISSAPCSVKKAAALLRRFLSSEAASEVGIAKGYVEAVSQSLEEMLMRRKENFGNAREDVELKTAERTSKFFNVEQVEKIPDVKKKSREEKKSKKAKKEDQTTFNFEALLGHELDGAEAGELANGGLSFEEKPAVTEMLPSTPRQTDGVDGARESQKSEKRKKKKLKQGTDGAAMDVDTEGLHSDIKTEFAVGSDSDTMKTAKKKKKSKSVDGVVSNGLHASLDTPAKVVKVEEGAVQDEDEDMKPADSSRKKKKKKKKHRGDILQGGTPVKEEFQEVLTEHNLCSVGDRGSNGNDSDVQRSSVKKSKKRSSEESPANSNGHYHKSKKSKISV</sequence>
<accession>A0A7I3ZCW0</accession>